<organism evidence="3 4">
    <name type="scientific">Neotoma lepida</name>
    <name type="common">Desert woodrat</name>
    <dbReference type="NCBI Taxonomy" id="56216"/>
    <lineage>
        <taxon>Eukaryota</taxon>
        <taxon>Metazoa</taxon>
        <taxon>Chordata</taxon>
        <taxon>Craniata</taxon>
        <taxon>Vertebrata</taxon>
        <taxon>Euteleostomi</taxon>
        <taxon>Mammalia</taxon>
        <taxon>Eutheria</taxon>
        <taxon>Euarchontoglires</taxon>
        <taxon>Glires</taxon>
        <taxon>Rodentia</taxon>
        <taxon>Myomorpha</taxon>
        <taxon>Muroidea</taxon>
        <taxon>Cricetidae</taxon>
        <taxon>Neotominae</taxon>
        <taxon>Neotoma</taxon>
    </lineage>
</organism>
<evidence type="ECO:0000259" key="2">
    <source>
        <dbReference type="Pfam" id="PF00079"/>
    </source>
</evidence>
<dbReference type="InterPro" id="IPR023796">
    <property type="entry name" value="Serpin_dom"/>
</dbReference>
<name>A0A1A6HM56_NEOLE</name>
<feature type="domain" description="Serpin" evidence="2">
    <location>
        <begin position="2"/>
        <end position="125"/>
    </location>
</feature>
<dbReference type="Proteomes" id="UP000092124">
    <property type="component" value="Unassembled WGS sequence"/>
</dbReference>
<protein>
    <recommendedName>
        <fullName evidence="2">Serpin domain-containing protein</fullName>
    </recommendedName>
</protein>
<gene>
    <name evidence="3" type="ORF">A6R68_18282</name>
</gene>
<comment type="similarity">
    <text evidence="1">Belongs to the serpin family.</text>
</comment>
<dbReference type="GO" id="GO:0004867">
    <property type="term" value="F:serine-type endopeptidase inhibitor activity"/>
    <property type="evidence" value="ECO:0007669"/>
    <property type="project" value="InterPro"/>
</dbReference>
<feature type="non-terminal residue" evidence="3">
    <location>
        <position position="1"/>
    </location>
</feature>
<sequence>RSVRVPMMNIKFLTTPYFRDEDLSCSVVELKYTGNASALFILPEGGSMQQVEARLQPETLRKWKDSLRPRKIDDLYIPKFSISTDYSLENILPQLGIREVFSTQADLSGITGAKDLRVSKVSQETL</sequence>
<dbReference type="InterPro" id="IPR042185">
    <property type="entry name" value="Serpin_sf_2"/>
</dbReference>
<dbReference type="AlphaFoldDB" id="A0A1A6HM56"/>
<comment type="caution">
    <text evidence="3">The sequence shown here is derived from an EMBL/GenBank/DDBJ whole genome shotgun (WGS) entry which is preliminary data.</text>
</comment>
<dbReference type="Pfam" id="PF00079">
    <property type="entry name" value="Serpin"/>
    <property type="match status" value="1"/>
</dbReference>
<keyword evidence="4" id="KW-1185">Reference proteome</keyword>
<proteinExistence type="inferred from homology"/>
<evidence type="ECO:0000313" key="3">
    <source>
        <dbReference type="EMBL" id="OBS79329.1"/>
    </source>
</evidence>
<dbReference type="InterPro" id="IPR000215">
    <property type="entry name" value="Serpin_fam"/>
</dbReference>
<dbReference type="STRING" id="56216.A0A1A6HM56"/>
<dbReference type="GO" id="GO:0005615">
    <property type="term" value="C:extracellular space"/>
    <property type="evidence" value="ECO:0007669"/>
    <property type="project" value="InterPro"/>
</dbReference>
<reference evidence="3 4" key="1">
    <citation type="submission" date="2016-06" db="EMBL/GenBank/DDBJ databases">
        <title>The Draft Genome Sequence and Annotation of the Desert Woodrat Neotoma lepida.</title>
        <authorList>
            <person name="Campbell M."/>
            <person name="Oakeson K.F."/>
            <person name="Yandell M."/>
            <person name="Halpert J.R."/>
            <person name="Dearing D."/>
        </authorList>
    </citation>
    <scope>NUCLEOTIDE SEQUENCE [LARGE SCALE GENOMIC DNA]</scope>
    <source>
        <strain evidence="3">417</strain>
        <tissue evidence="3">Liver</tissue>
    </source>
</reference>
<dbReference type="PANTHER" id="PTHR11461">
    <property type="entry name" value="SERINE PROTEASE INHIBITOR, SERPIN"/>
    <property type="match status" value="1"/>
</dbReference>
<dbReference type="Gene3D" id="3.30.497.10">
    <property type="entry name" value="Antithrombin, subunit I, domain 2"/>
    <property type="match status" value="1"/>
</dbReference>
<dbReference type="PANTHER" id="PTHR11461:SF145">
    <property type="entry name" value="ALPHA-1-ANTICHYMOTRYPSIN"/>
    <property type="match status" value="1"/>
</dbReference>
<dbReference type="InterPro" id="IPR042178">
    <property type="entry name" value="Serpin_sf_1"/>
</dbReference>
<dbReference type="OrthoDB" id="671595at2759"/>
<evidence type="ECO:0000313" key="4">
    <source>
        <dbReference type="Proteomes" id="UP000092124"/>
    </source>
</evidence>
<dbReference type="SUPFAM" id="SSF56574">
    <property type="entry name" value="Serpins"/>
    <property type="match status" value="1"/>
</dbReference>
<evidence type="ECO:0000256" key="1">
    <source>
        <dbReference type="ARBA" id="ARBA00009500"/>
    </source>
</evidence>
<accession>A0A1A6HM56</accession>
<dbReference type="Gene3D" id="2.30.39.10">
    <property type="entry name" value="Alpha-1-antitrypsin, domain 1"/>
    <property type="match status" value="1"/>
</dbReference>
<dbReference type="InterPro" id="IPR036186">
    <property type="entry name" value="Serpin_sf"/>
</dbReference>
<feature type="non-terminal residue" evidence="3">
    <location>
        <position position="126"/>
    </location>
</feature>
<dbReference type="EMBL" id="LZPO01023862">
    <property type="protein sequence ID" value="OBS79329.1"/>
    <property type="molecule type" value="Genomic_DNA"/>
</dbReference>